<evidence type="ECO:0000256" key="2">
    <source>
        <dbReference type="ARBA" id="ARBA00023125"/>
    </source>
</evidence>
<feature type="domain" description="HTH crp-type" evidence="5">
    <location>
        <begin position="183"/>
        <end position="250"/>
    </location>
</feature>
<dbReference type="InterPro" id="IPR036390">
    <property type="entry name" value="WH_DNA-bd_sf"/>
</dbReference>
<sequence>MVASWPTQRRIEHGVVHVRPNHNRLKPVSDKEAWDGEADCVSCALRNSVLFAGLEADDFDRIHQPIDLYTLPPGSVLYRAGDRGERMFTLRSGILKLVQYLPDGTQRIVRLVRPTDVTGLEALLDQPYQHDAVVLHPSEACSLPVSVVKALSETNPRLHQELLSRWQRALTEADAWLTELSTGSAKQRVARLLLRLVQDQEASECELFSREDMGAMLGVTTETASRTIAEFKRQSLLVETTANHFLLDIPNLERLAED</sequence>
<dbReference type="InterPro" id="IPR012318">
    <property type="entry name" value="HTH_CRP"/>
</dbReference>
<dbReference type="CDD" id="cd00038">
    <property type="entry name" value="CAP_ED"/>
    <property type="match status" value="1"/>
</dbReference>
<gene>
    <name evidence="6" type="ORF">C3L24_03220</name>
</gene>
<accession>A0A6N4E5S3</accession>
<keyword evidence="2" id="KW-0238">DNA-binding</keyword>
<dbReference type="Pfam" id="PF00027">
    <property type="entry name" value="cNMP_binding"/>
    <property type="match status" value="1"/>
</dbReference>
<dbReference type="Gene3D" id="2.60.120.10">
    <property type="entry name" value="Jelly Rolls"/>
    <property type="match status" value="1"/>
</dbReference>
<dbReference type="GO" id="GO:0003677">
    <property type="term" value="F:DNA binding"/>
    <property type="evidence" value="ECO:0007669"/>
    <property type="project" value="UniProtKB-KW"/>
</dbReference>
<dbReference type="InterPro" id="IPR014710">
    <property type="entry name" value="RmlC-like_jellyroll"/>
</dbReference>
<proteinExistence type="predicted"/>
<dbReference type="SUPFAM" id="SSF51206">
    <property type="entry name" value="cAMP-binding domain-like"/>
    <property type="match status" value="1"/>
</dbReference>
<dbReference type="PANTHER" id="PTHR24567">
    <property type="entry name" value="CRP FAMILY TRANSCRIPTIONAL REGULATORY PROTEIN"/>
    <property type="match status" value="1"/>
</dbReference>
<dbReference type="GO" id="GO:0003700">
    <property type="term" value="F:DNA-binding transcription factor activity"/>
    <property type="evidence" value="ECO:0007669"/>
    <property type="project" value="TreeGrafter"/>
</dbReference>
<evidence type="ECO:0000313" key="7">
    <source>
        <dbReference type="Proteomes" id="UP000250928"/>
    </source>
</evidence>
<dbReference type="InterPro" id="IPR018490">
    <property type="entry name" value="cNMP-bd_dom_sf"/>
</dbReference>
<feature type="domain" description="Cyclic nucleotide-binding" evidence="4">
    <location>
        <begin position="50"/>
        <end position="124"/>
    </location>
</feature>
<evidence type="ECO:0000256" key="1">
    <source>
        <dbReference type="ARBA" id="ARBA00023015"/>
    </source>
</evidence>
<organism evidence="6 7">
    <name type="scientific">Candidatus Sedimenticola endophacoides</name>
    <dbReference type="NCBI Taxonomy" id="2548426"/>
    <lineage>
        <taxon>Bacteria</taxon>
        <taxon>Pseudomonadati</taxon>
        <taxon>Pseudomonadota</taxon>
        <taxon>Gammaproteobacteria</taxon>
        <taxon>Chromatiales</taxon>
        <taxon>Sedimenticolaceae</taxon>
        <taxon>Sedimenticola</taxon>
    </lineage>
</organism>
<evidence type="ECO:0000256" key="3">
    <source>
        <dbReference type="ARBA" id="ARBA00023163"/>
    </source>
</evidence>
<dbReference type="PROSITE" id="PS50042">
    <property type="entry name" value="CNMP_BINDING_3"/>
    <property type="match status" value="1"/>
</dbReference>
<dbReference type="Pfam" id="PF13545">
    <property type="entry name" value="HTH_Crp_2"/>
    <property type="match status" value="1"/>
</dbReference>
<evidence type="ECO:0000259" key="4">
    <source>
        <dbReference type="PROSITE" id="PS50042"/>
    </source>
</evidence>
<keyword evidence="1" id="KW-0805">Transcription regulation</keyword>
<dbReference type="SMART" id="SM00100">
    <property type="entry name" value="cNMP"/>
    <property type="match status" value="1"/>
</dbReference>
<evidence type="ECO:0000313" key="6">
    <source>
        <dbReference type="EMBL" id="PUE04428.1"/>
    </source>
</evidence>
<dbReference type="AlphaFoldDB" id="A0A6N4E5S3"/>
<dbReference type="EMBL" id="PQCO01000125">
    <property type="protein sequence ID" value="PUE04428.1"/>
    <property type="molecule type" value="Genomic_DNA"/>
</dbReference>
<dbReference type="SUPFAM" id="SSF46785">
    <property type="entry name" value="Winged helix' DNA-binding domain"/>
    <property type="match status" value="1"/>
</dbReference>
<dbReference type="InterPro" id="IPR000595">
    <property type="entry name" value="cNMP-bd_dom"/>
</dbReference>
<reference evidence="6 7" key="1">
    <citation type="submission" date="2018-01" db="EMBL/GenBank/DDBJ databases">
        <title>Novel co-symbiosis in the lucinid bivalve Phacoides pectinatus.</title>
        <authorList>
            <person name="Lim S.J."/>
            <person name="Davis B.G."/>
            <person name="Gill D.E."/>
            <person name="Engel A.S."/>
            <person name="Anderson L.C."/>
            <person name="Campbell B.J."/>
        </authorList>
    </citation>
    <scope>NUCLEOTIDE SEQUENCE [LARGE SCALE GENOMIC DNA]</scope>
    <source>
        <strain evidence="6">N3_P5</strain>
    </source>
</reference>
<dbReference type="InterPro" id="IPR050397">
    <property type="entry name" value="Env_Response_Regulators"/>
</dbReference>
<dbReference type="PANTHER" id="PTHR24567:SF28">
    <property type="entry name" value="LISTERIOLYSIN REGULATORY PROTEIN"/>
    <property type="match status" value="1"/>
</dbReference>
<dbReference type="Proteomes" id="UP000250928">
    <property type="component" value="Unassembled WGS sequence"/>
</dbReference>
<comment type="caution">
    <text evidence="6">The sequence shown here is derived from an EMBL/GenBank/DDBJ whole genome shotgun (WGS) entry which is preliminary data.</text>
</comment>
<dbReference type="Gene3D" id="1.10.10.10">
    <property type="entry name" value="Winged helix-like DNA-binding domain superfamily/Winged helix DNA-binding domain"/>
    <property type="match status" value="1"/>
</dbReference>
<dbReference type="SMART" id="SM00419">
    <property type="entry name" value="HTH_CRP"/>
    <property type="match status" value="1"/>
</dbReference>
<keyword evidence="3" id="KW-0804">Transcription</keyword>
<evidence type="ECO:0000259" key="5">
    <source>
        <dbReference type="PROSITE" id="PS51063"/>
    </source>
</evidence>
<protein>
    <submittedName>
        <fullName evidence="6">Crp/Fnr family transcriptional regulator</fullName>
    </submittedName>
</protein>
<dbReference type="PROSITE" id="PS51063">
    <property type="entry name" value="HTH_CRP_2"/>
    <property type="match status" value="1"/>
</dbReference>
<dbReference type="InterPro" id="IPR036388">
    <property type="entry name" value="WH-like_DNA-bd_sf"/>
</dbReference>
<name>A0A6N4E5S3_9GAMM</name>
<dbReference type="GO" id="GO:0005829">
    <property type="term" value="C:cytosol"/>
    <property type="evidence" value="ECO:0007669"/>
    <property type="project" value="TreeGrafter"/>
</dbReference>